<dbReference type="PANTHER" id="PTHR43213">
    <property type="entry name" value="BIFUNCTIONAL DTTP/UTP PYROPHOSPHATASE/METHYLTRANSFERASE PROTEIN-RELATED"/>
    <property type="match status" value="1"/>
</dbReference>
<dbReference type="PIRSF" id="PIRSF006305">
    <property type="entry name" value="Maf"/>
    <property type="match status" value="1"/>
</dbReference>
<dbReference type="GO" id="GO:0047429">
    <property type="term" value="F:nucleoside triphosphate diphosphatase activity"/>
    <property type="evidence" value="ECO:0007669"/>
    <property type="project" value="UniProtKB-EC"/>
</dbReference>
<sequence>MKRLILATSSEARRQMMAKSGLDAEAIPARIDEAAIRASLEHEQAKPRDIADTLAEMKARKIAERHPESLVIGSDQVLVMDGQVLGKPEDSAAARDQLCRLRGRAHDLVSAVVVYEDARPVWRHVATARMVMRPFSDAWLDGYLARNGAGLLDTVGGYKLEEEGVRLFTEIRGDWFTIMGLPLLPLLNWMTNRGFLDG</sequence>
<dbReference type="InterPro" id="IPR003697">
    <property type="entry name" value="Maf-like"/>
</dbReference>
<evidence type="ECO:0000256" key="2">
    <source>
        <dbReference type="ARBA" id="ARBA00022801"/>
    </source>
</evidence>
<comment type="catalytic activity">
    <reaction evidence="4">
        <text>a 2'-deoxyribonucleoside 5'-triphosphate + H2O = a 2'-deoxyribonucleoside 5'-phosphate + diphosphate + H(+)</text>
        <dbReference type="Rhea" id="RHEA:44644"/>
        <dbReference type="ChEBI" id="CHEBI:15377"/>
        <dbReference type="ChEBI" id="CHEBI:15378"/>
        <dbReference type="ChEBI" id="CHEBI:33019"/>
        <dbReference type="ChEBI" id="CHEBI:61560"/>
        <dbReference type="ChEBI" id="CHEBI:65317"/>
        <dbReference type="EC" id="3.6.1.9"/>
    </reaction>
</comment>
<gene>
    <name evidence="5" type="ORF">GR316_09255</name>
</gene>
<dbReference type="GO" id="GO:0009117">
    <property type="term" value="P:nucleotide metabolic process"/>
    <property type="evidence" value="ECO:0007669"/>
    <property type="project" value="UniProtKB-KW"/>
</dbReference>
<keyword evidence="2 4" id="KW-0378">Hydrolase</keyword>
<dbReference type="EC" id="3.6.1.9" evidence="4"/>
<comment type="cofactor">
    <cofactor evidence="1 4">
        <name>a divalent metal cation</name>
        <dbReference type="ChEBI" id="CHEBI:60240"/>
    </cofactor>
</comment>
<dbReference type="GO" id="GO:0005737">
    <property type="term" value="C:cytoplasm"/>
    <property type="evidence" value="ECO:0007669"/>
    <property type="project" value="UniProtKB-SubCell"/>
</dbReference>
<dbReference type="Gene3D" id="3.90.950.10">
    <property type="match status" value="1"/>
</dbReference>
<evidence type="ECO:0000313" key="6">
    <source>
        <dbReference type="Proteomes" id="UP000679284"/>
    </source>
</evidence>
<dbReference type="InterPro" id="IPR029001">
    <property type="entry name" value="ITPase-like_fam"/>
</dbReference>
<proteinExistence type="inferred from homology"/>
<feature type="active site" description="Proton acceptor" evidence="4">
    <location>
        <position position="75"/>
    </location>
</feature>
<evidence type="ECO:0000256" key="3">
    <source>
        <dbReference type="ARBA" id="ARBA00023080"/>
    </source>
</evidence>
<dbReference type="EMBL" id="CP047289">
    <property type="protein sequence ID" value="QUS36432.1"/>
    <property type="molecule type" value="Genomic_DNA"/>
</dbReference>
<comment type="subcellular location">
    <subcellularLocation>
        <location evidence="4">Cytoplasm</location>
    </subcellularLocation>
</comment>
<dbReference type="Pfam" id="PF02545">
    <property type="entry name" value="Maf"/>
    <property type="match status" value="1"/>
</dbReference>
<reference evidence="5" key="1">
    <citation type="submission" date="2020-01" db="EMBL/GenBank/DDBJ databases">
        <authorList>
            <person name="Yang Y."/>
            <person name="Kwon Y.M."/>
        </authorList>
    </citation>
    <scope>NUCLEOTIDE SEQUENCE</scope>
    <source>
        <strain evidence="5">PG104</strain>
    </source>
</reference>
<keyword evidence="4" id="KW-0963">Cytoplasm</keyword>
<dbReference type="KEGG" id="fap:GR316_09255"/>
<comment type="similarity">
    <text evidence="4">Belongs to the Maf family.</text>
</comment>
<dbReference type="SUPFAM" id="SSF52972">
    <property type="entry name" value="ITPase-like"/>
    <property type="match status" value="1"/>
</dbReference>
<protein>
    <recommendedName>
        <fullName evidence="4">Nucleoside triphosphate pyrophosphatase</fullName>
        <ecNumber evidence="4">3.6.1.9</ecNumber>
    </recommendedName>
    <alternativeName>
        <fullName evidence="4">Nucleotide pyrophosphatase</fullName>
        <shortName evidence="4">Nucleotide PPase</shortName>
    </alternativeName>
</protein>
<accession>A0A8J8SLF5</accession>
<comment type="function">
    <text evidence="4">Nucleoside triphosphate pyrophosphatase. May have a dual role in cell division arrest and in preventing the incorporation of modified nucleotides into cellular nucleic acids.</text>
</comment>
<dbReference type="PANTHER" id="PTHR43213:SF5">
    <property type="entry name" value="BIFUNCTIONAL DTTP_UTP PYROPHOSPHATASE_METHYLTRANSFERASE PROTEIN-RELATED"/>
    <property type="match status" value="1"/>
</dbReference>
<keyword evidence="3 4" id="KW-0546">Nucleotide metabolism</keyword>
<dbReference type="Proteomes" id="UP000679284">
    <property type="component" value="Chromosome"/>
</dbReference>
<organism evidence="5 6">
    <name type="scientific">Falsirhodobacter algicola</name>
    <dbReference type="NCBI Taxonomy" id="2692330"/>
    <lineage>
        <taxon>Bacteria</taxon>
        <taxon>Pseudomonadati</taxon>
        <taxon>Pseudomonadota</taxon>
        <taxon>Alphaproteobacteria</taxon>
        <taxon>Rhodobacterales</taxon>
        <taxon>Paracoccaceae</taxon>
        <taxon>Falsirhodobacter</taxon>
    </lineage>
</organism>
<keyword evidence="6" id="KW-1185">Reference proteome</keyword>
<comment type="caution">
    <text evidence="4">Lacks conserved residue(s) required for the propagation of feature annotation.</text>
</comment>
<dbReference type="HAMAP" id="MF_00528">
    <property type="entry name" value="Maf"/>
    <property type="match status" value="1"/>
</dbReference>
<evidence type="ECO:0000256" key="1">
    <source>
        <dbReference type="ARBA" id="ARBA00001968"/>
    </source>
</evidence>
<evidence type="ECO:0000313" key="5">
    <source>
        <dbReference type="EMBL" id="QUS36432.1"/>
    </source>
</evidence>
<evidence type="ECO:0000256" key="4">
    <source>
        <dbReference type="HAMAP-Rule" id="MF_00528"/>
    </source>
</evidence>
<comment type="catalytic activity">
    <reaction evidence="4">
        <text>a ribonucleoside 5'-triphosphate + H2O = a ribonucleoside 5'-phosphate + diphosphate + H(+)</text>
        <dbReference type="Rhea" id="RHEA:23996"/>
        <dbReference type="ChEBI" id="CHEBI:15377"/>
        <dbReference type="ChEBI" id="CHEBI:15378"/>
        <dbReference type="ChEBI" id="CHEBI:33019"/>
        <dbReference type="ChEBI" id="CHEBI:58043"/>
        <dbReference type="ChEBI" id="CHEBI:61557"/>
        <dbReference type="EC" id="3.6.1.9"/>
    </reaction>
</comment>
<dbReference type="AlphaFoldDB" id="A0A8J8SLF5"/>
<name>A0A8J8SLF5_9RHOB</name>
<dbReference type="CDD" id="cd00555">
    <property type="entry name" value="Maf"/>
    <property type="match status" value="1"/>
</dbReference>